<keyword evidence="2" id="KW-0493">Microtubule</keyword>
<dbReference type="Gene3D" id="3.40.50.1440">
    <property type="entry name" value="Tubulin/FtsZ, GTPase domain"/>
    <property type="match status" value="1"/>
</dbReference>
<keyword evidence="4" id="KW-0342">GTP-binding</keyword>
<sequence length="208" mass="23161">MHETLHVQGGQCGNQISTKFWEVVCTEHGIDPTGSYSSDADVQLERVNVYYNEASYGCYVPRLCSWIWSQLATTGPRVIDVKPQPVMGATTWPALTEARAPSRRGGFNPGTPKPWSSLILSLTLFAKRLKTATAFKASLARMMTMRGGVCADAHDGRPTPCKRSDWQTQGFSYGIRVLTCSSMTLSLDISTCWSWRPSPDFFHCSRQR</sequence>
<evidence type="ECO:0000256" key="3">
    <source>
        <dbReference type="ARBA" id="ARBA00022741"/>
    </source>
</evidence>
<evidence type="ECO:0000259" key="5">
    <source>
        <dbReference type="Pfam" id="PF00091"/>
    </source>
</evidence>
<protein>
    <recommendedName>
        <fullName evidence="5">Tubulin/FtsZ GTPase domain-containing protein</fullName>
    </recommendedName>
</protein>
<dbReference type="PANTHER" id="PTHR36527:SF3">
    <property type="entry name" value="OS01G0282866 PROTEIN"/>
    <property type="match status" value="1"/>
</dbReference>
<comment type="similarity">
    <text evidence="1">Belongs to the tubulin family.</text>
</comment>
<dbReference type="InterPro" id="IPR003008">
    <property type="entry name" value="Tubulin_FtsZ_GTPase"/>
</dbReference>
<proteinExistence type="inferred from homology"/>
<evidence type="ECO:0000313" key="6">
    <source>
        <dbReference type="EMBL" id="KAI5077254.1"/>
    </source>
</evidence>
<evidence type="ECO:0000313" key="7">
    <source>
        <dbReference type="Proteomes" id="UP000886520"/>
    </source>
</evidence>
<evidence type="ECO:0000256" key="4">
    <source>
        <dbReference type="ARBA" id="ARBA00023134"/>
    </source>
</evidence>
<dbReference type="InterPro" id="IPR000217">
    <property type="entry name" value="Tubulin"/>
</dbReference>
<dbReference type="SUPFAM" id="SSF52490">
    <property type="entry name" value="Tubulin nucleotide-binding domain-like"/>
    <property type="match status" value="1"/>
</dbReference>
<dbReference type="AlphaFoldDB" id="A0A9D4V0A2"/>
<reference evidence="6" key="1">
    <citation type="submission" date="2021-01" db="EMBL/GenBank/DDBJ databases">
        <title>Adiantum capillus-veneris genome.</title>
        <authorList>
            <person name="Fang Y."/>
            <person name="Liao Q."/>
        </authorList>
    </citation>
    <scope>NUCLEOTIDE SEQUENCE</scope>
    <source>
        <strain evidence="6">H3</strain>
        <tissue evidence="6">Leaf</tissue>
    </source>
</reference>
<dbReference type="PRINTS" id="PR01161">
    <property type="entry name" value="TUBULIN"/>
</dbReference>
<organism evidence="6 7">
    <name type="scientific">Adiantum capillus-veneris</name>
    <name type="common">Maidenhair fern</name>
    <dbReference type="NCBI Taxonomy" id="13818"/>
    <lineage>
        <taxon>Eukaryota</taxon>
        <taxon>Viridiplantae</taxon>
        <taxon>Streptophyta</taxon>
        <taxon>Embryophyta</taxon>
        <taxon>Tracheophyta</taxon>
        <taxon>Polypodiopsida</taxon>
        <taxon>Polypodiidae</taxon>
        <taxon>Polypodiales</taxon>
        <taxon>Pteridineae</taxon>
        <taxon>Pteridaceae</taxon>
        <taxon>Vittarioideae</taxon>
        <taxon>Adiantum</taxon>
    </lineage>
</organism>
<dbReference type="GO" id="GO:0007017">
    <property type="term" value="P:microtubule-based process"/>
    <property type="evidence" value="ECO:0007669"/>
    <property type="project" value="InterPro"/>
</dbReference>
<evidence type="ECO:0000256" key="2">
    <source>
        <dbReference type="ARBA" id="ARBA00022701"/>
    </source>
</evidence>
<dbReference type="GO" id="GO:0005525">
    <property type="term" value="F:GTP binding"/>
    <property type="evidence" value="ECO:0007669"/>
    <property type="project" value="UniProtKB-KW"/>
</dbReference>
<dbReference type="PANTHER" id="PTHR36527">
    <property type="entry name" value="OS01G0282866 PROTEIN"/>
    <property type="match status" value="1"/>
</dbReference>
<name>A0A9D4V0A2_ADICA</name>
<keyword evidence="7" id="KW-1185">Reference proteome</keyword>
<accession>A0A9D4V0A2</accession>
<evidence type="ECO:0000256" key="1">
    <source>
        <dbReference type="ARBA" id="ARBA00009636"/>
    </source>
</evidence>
<feature type="domain" description="Tubulin/FtsZ GTPase" evidence="5">
    <location>
        <begin position="5"/>
        <end position="63"/>
    </location>
</feature>
<dbReference type="Pfam" id="PF00091">
    <property type="entry name" value="Tubulin"/>
    <property type="match status" value="1"/>
</dbReference>
<keyword evidence="3" id="KW-0547">Nucleotide-binding</keyword>
<comment type="caution">
    <text evidence="6">The sequence shown here is derived from an EMBL/GenBank/DDBJ whole genome shotgun (WGS) entry which is preliminary data.</text>
</comment>
<dbReference type="GO" id="GO:0005874">
    <property type="term" value="C:microtubule"/>
    <property type="evidence" value="ECO:0007669"/>
    <property type="project" value="UniProtKB-KW"/>
</dbReference>
<gene>
    <name evidence="6" type="ORF">GOP47_0007078</name>
</gene>
<dbReference type="EMBL" id="JABFUD020000007">
    <property type="protein sequence ID" value="KAI5077254.1"/>
    <property type="molecule type" value="Genomic_DNA"/>
</dbReference>
<dbReference type="InterPro" id="IPR036525">
    <property type="entry name" value="Tubulin/FtsZ_GTPase_sf"/>
</dbReference>
<dbReference type="OrthoDB" id="1662883at2759"/>
<dbReference type="Proteomes" id="UP000886520">
    <property type="component" value="Chromosome 7"/>
</dbReference>